<evidence type="ECO:0000256" key="8">
    <source>
        <dbReference type="ARBA" id="ARBA00022989"/>
    </source>
</evidence>
<dbReference type="InterPro" id="IPR001841">
    <property type="entry name" value="Znf_RING"/>
</dbReference>
<evidence type="ECO:0000256" key="3">
    <source>
        <dbReference type="ARBA" id="ARBA00022679"/>
    </source>
</evidence>
<evidence type="ECO:0000256" key="10">
    <source>
        <dbReference type="SAM" id="Coils"/>
    </source>
</evidence>
<dbReference type="GO" id="GO:0016567">
    <property type="term" value="P:protein ubiquitination"/>
    <property type="evidence" value="ECO:0007669"/>
    <property type="project" value="InterPro"/>
</dbReference>
<feature type="coiled-coil region" evidence="10">
    <location>
        <begin position="82"/>
        <end position="116"/>
    </location>
</feature>
<dbReference type="SUPFAM" id="SSF57850">
    <property type="entry name" value="RING/U-box"/>
    <property type="match status" value="1"/>
</dbReference>
<evidence type="ECO:0000256" key="5">
    <source>
        <dbReference type="ARBA" id="ARBA00022723"/>
    </source>
</evidence>
<keyword evidence="6" id="KW-0863">Zinc-finger</keyword>
<dbReference type="GO" id="GO:0016740">
    <property type="term" value="F:transferase activity"/>
    <property type="evidence" value="ECO:0007669"/>
    <property type="project" value="UniProtKB-KW"/>
</dbReference>
<dbReference type="InterPro" id="IPR044600">
    <property type="entry name" value="ATL1/ATL16-like"/>
</dbReference>
<evidence type="ECO:0000256" key="9">
    <source>
        <dbReference type="ARBA" id="ARBA00023136"/>
    </source>
</evidence>
<comment type="subcellular location">
    <subcellularLocation>
        <location evidence="1">Membrane</location>
        <topology evidence="1">Single-pass membrane protein</topology>
    </subcellularLocation>
</comment>
<keyword evidence="4" id="KW-0812">Transmembrane</keyword>
<feature type="domain" description="RING-type" evidence="11">
    <location>
        <begin position="7"/>
        <end position="50"/>
    </location>
</feature>
<dbReference type="PROSITE" id="PS50089">
    <property type="entry name" value="ZF_RING_2"/>
    <property type="match status" value="1"/>
</dbReference>
<accession>A0A6C0CRU7</accession>
<dbReference type="CDD" id="cd16448">
    <property type="entry name" value="RING-H2"/>
    <property type="match status" value="1"/>
</dbReference>
<organism evidence="12">
    <name type="scientific">viral metagenome</name>
    <dbReference type="NCBI Taxonomy" id="1070528"/>
    <lineage>
        <taxon>unclassified sequences</taxon>
        <taxon>metagenomes</taxon>
        <taxon>organismal metagenomes</taxon>
    </lineage>
</organism>
<dbReference type="Gene3D" id="3.30.40.10">
    <property type="entry name" value="Zinc/RING finger domain, C3HC4 (zinc finger)"/>
    <property type="match status" value="1"/>
</dbReference>
<evidence type="ECO:0000256" key="1">
    <source>
        <dbReference type="ARBA" id="ARBA00004167"/>
    </source>
</evidence>
<keyword evidence="10" id="KW-0175">Coiled coil</keyword>
<name>A0A6C0CRU7_9ZZZZ</name>
<evidence type="ECO:0000256" key="4">
    <source>
        <dbReference type="ARBA" id="ARBA00022692"/>
    </source>
</evidence>
<dbReference type="AlphaFoldDB" id="A0A6C0CRU7"/>
<dbReference type="InterPro" id="IPR013083">
    <property type="entry name" value="Znf_RING/FYVE/PHD"/>
</dbReference>
<dbReference type="GO" id="GO:0016020">
    <property type="term" value="C:membrane"/>
    <property type="evidence" value="ECO:0007669"/>
    <property type="project" value="UniProtKB-SubCell"/>
</dbReference>
<keyword evidence="9" id="KW-0472">Membrane</keyword>
<comment type="pathway">
    <text evidence="2">Protein modification; protein ubiquitination.</text>
</comment>
<dbReference type="SMART" id="SM00184">
    <property type="entry name" value="RING"/>
    <property type="match status" value="1"/>
</dbReference>
<evidence type="ECO:0000313" key="12">
    <source>
        <dbReference type="EMBL" id="QHT06409.1"/>
    </source>
</evidence>
<dbReference type="PANTHER" id="PTHR46913">
    <property type="entry name" value="RING-H2 FINGER PROTEIN ATL16"/>
    <property type="match status" value="1"/>
</dbReference>
<evidence type="ECO:0000256" key="2">
    <source>
        <dbReference type="ARBA" id="ARBA00004906"/>
    </source>
</evidence>
<evidence type="ECO:0000256" key="6">
    <source>
        <dbReference type="ARBA" id="ARBA00022771"/>
    </source>
</evidence>
<dbReference type="Pfam" id="PF13639">
    <property type="entry name" value="zf-RING_2"/>
    <property type="match status" value="1"/>
</dbReference>
<evidence type="ECO:0000259" key="11">
    <source>
        <dbReference type="PROSITE" id="PS50089"/>
    </source>
</evidence>
<evidence type="ECO:0000256" key="7">
    <source>
        <dbReference type="ARBA" id="ARBA00022833"/>
    </source>
</evidence>
<keyword evidence="7" id="KW-0862">Zinc</keyword>
<reference evidence="12" key="1">
    <citation type="journal article" date="2020" name="Nature">
        <title>Giant virus diversity and host interactions through global metagenomics.</title>
        <authorList>
            <person name="Schulz F."/>
            <person name="Roux S."/>
            <person name="Paez-Espino D."/>
            <person name="Jungbluth S."/>
            <person name="Walsh D.A."/>
            <person name="Denef V.J."/>
            <person name="McMahon K.D."/>
            <person name="Konstantinidis K.T."/>
            <person name="Eloe-Fadrosh E.A."/>
            <person name="Kyrpides N.C."/>
            <person name="Woyke T."/>
        </authorList>
    </citation>
    <scope>NUCLEOTIDE SEQUENCE</scope>
    <source>
        <strain evidence="12">GVMAG-M-3300021425-30</strain>
    </source>
</reference>
<proteinExistence type="predicted"/>
<dbReference type="PANTHER" id="PTHR46913:SF1">
    <property type="entry name" value="RING-H2 FINGER PROTEIN ATL16"/>
    <property type="match status" value="1"/>
</dbReference>
<protein>
    <recommendedName>
        <fullName evidence="11">RING-type domain-containing protein</fullName>
    </recommendedName>
</protein>
<dbReference type="GO" id="GO:0008270">
    <property type="term" value="F:zinc ion binding"/>
    <property type="evidence" value="ECO:0007669"/>
    <property type="project" value="UniProtKB-KW"/>
</dbReference>
<dbReference type="EMBL" id="MN739468">
    <property type="protein sequence ID" value="QHT06409.1"/>
    <property type="molecule type" value="Genomic_DNA"/>
</dbReference>
<keyword evidence="8" id="KW-1133">Transmembrane helix</keyword>
<keyword evidence="5" id="KW-0479">Metal-binding</keyword>
<sequence length="183" mass="22091">MSEIENCCICHETLTNSEQIYTLPECSHRFHTNCIMHWFRAYNGRCPLCNNEGINFNENEYDYNERKAFINYYRMASYHCRRKDANKTILKEIKKLKTLQNKEKQQQKKYRDFKREKCDPEKTNEQVFKEIISLRSKCGWKIKNKIHSKKLFIGHLYYSIFIKNKIVVARRVVLNSSEQQSTN</sequence>
<keyword evidence="3" id="KW-0808">Transferase</keyword>